<comment type="similarity">
    <text evidence="7">Belongs to the binding-protein-dependent transport system permease family.</text>
</comment>
<feature type="transmembrane region" description="Helical" evidence="7">
    <location>
        <begin position="399"/>
        <end position="418"/>
    </location>
</feature>
<keyword evidence="2 7" id="KW-0813">Transport</keyword>
<feature type="transmembrane region" description="Helical" evidence="7">
    <location>
        <begin position="38"/>
        <end position="64"/>
    </location>
</feature>
<feature type="transmembrane region" description="Helical" evidence="7">
    <location>
        <begin position="115"/>
        <end position="135"/>
    </location>
</feature>
<feature type="domain" description="ABC transmembrane type-1" evidence="8">
    <location>
        <begin position="80"/>
        <end position="284"/>
    </location>
</feature>
<feature type="transmembrane region" description="Helical" evidence="7">
    <location>
        <begin position="487"/>
        <end position="509"/>
    </location>
</feature>
<evidence type="ECO:0000256" key="5">
    <source>
        <dbReference type="ARBA" id="ARBA00022989"/>
    </source>
</evidence>
<dbReference type="SUPFAM" id="SSF161098">
    <property type="entry name" value="MetI-like"/>
    <property type="match status" value="2"/>
</dbReference>
<dbReference type="STRING" id="1400863.BN873_100056"/>
<dbReference type="PANTHER" id="PTHR30183">
    <property type="entry name" value="MOLYBDENUM TRANSPORT SYSTEM PERMEASE PROTEIN MODB"/>
    <property type="match status" value="1"/>
</dbReference>
<name>W6M3K0_9GAMM</name>
<feature type="transmembrane region" description="Helical" evidence="7">
    <location>
        <begin position="84"/>
        <end position="103"/>
    </location>
</feature>
<dbReference type="Gene3D" id="1.10.3720.10">
    <property type="entry name" value="MetI-like"/>
    <property type="match status" value="2"/>
</dbReference>
<feature type="transmembrane region" description="Helical" evidence="7">
    <location>
        <begin position="316"/>
        <end position="341"/>
    </location>
</feature>
<evidence type="ECO:0000256" key="3">
    <source>
        <dbReference type="ARBA" id="ARBA00022475"/>
    </source>
</evidence>
<evidence type="ECO:0000313" key="10">
    <source>
        <dbReference type="Proteomes" id="UP000035760"/>
    </source>
</evidence>
<feature type="transmembrane region" description="Helical" evidence="7">
    <location>
        <begin position="430"/>
        <end position="451"/>
    </location>
</feature>
<feature type="transmembrane region" description="Helical" evidence="7">
    <location>
        <begin position="546"/>
        <end position="564"/>
    </location>
</feature>
<dbReference type="GO" id="GO:0005886">
    <property type="term" value="C:plasma membrane"/>
    <property type="evidence" value="ECO:0007669"/>
    <property type="project" value="UniProtKB-SubCell"/>
</dbReference>
<dbReference type="PROSITE" id="PS50928">
    <property type="entry name" value="ABC_TM1"/>
    <property type="match status" value="2"/>
</dbReference>
<evidence type="ECO:0000256" key="1">
    <source>
        <dbReference type="ARBA" id="ARBA00004651"/>
    </source>
</evidence>
<feature type="transmembrane region" description="Helical" evidence="7">
    <location>
        <begin position="171"/>
        <end position="192"/>
    </location>
</feature>
<accession>W6M3K0</accession>
<protein>
    <submittedName>
        <fullName evidence="9">Binding-protein-dependent transport systems inner membrane component</fullName>
    </submittedName>
</protein>
<keyword evidence="3" id="KW-1003">Cell membrane</keyword>
<gene>
    <name evidence="9" type="ORF">BN873_100056</name>
</gene>
<feature type="transmembrane region" description="Helical" evidence="7">
    <location>
        <begin position="353"/>
        <end position="378"/>
    </location>
</feature>
<comment type="caution">
    <text evidence="9">The sequence shown here is derived from an EMBL/GenBank/DDBJ whole genome shotgun (WGS) entry which is preliminary data.</text>
</comment>
<evidence type="ECO:0000256" key="7">
    <source>
        <dbReference type="RuleBase" id="RU363032"/>
    </source>
</evidence>
<proteinExistence type="inferred from homology"/>
<keyword evidence="5 7" id="KW-1133">Transmembrane helix</keyword>
<dbReference type="Pfam" id="PF00528">
    <property type="entry name" value="BPD_transp_1"/>
    <property type="match status" value="2"/>
</dbReference>
<evidence type="ECO:0000313" key="9">
    <source>
        <dbReference type="EMBL" id="CDI01044.1"/>
    </source>
</evidence>
<evidence type="ECO:0000256" key="2">
    <source>
        <dbReference type="ARBA" id="ARBA00022448"/>
    </source>
</evidence>
<organism evidence="9 10">
    <name type="scientific">Candidatus Competibacter denitrificans Run_A_D11</name>
    <dbReference type="NCBI Taxonomy" id="1400863"/>
    <lineage>
        <taxon>Bacteria</taxon>
        <taxon>Pseudomonadati</taxon>
        <taxon>Pseudomonadota</taxon>
        <taxon>Gammaproteobacteria</taxon>
        <taxon>Candidatus Competibacteraceae</taxon>
        <taxon>Candidatus Competibacter</taxon>
    </lineage>
</organism>
<keyword evidence="6 7" id="KW-0472">Membrane</keyword>
<evidence type="ECO:0000256" key="4">
    <source>
        <dbReference type="ARBA" id="ARBA00022692"/>
    </source>
</evidence>
<evidence type="ECO:0000259" key="8">
    <source>
        <dbReference type="PROSITE" id="PS50928"/>
    </source>
</evidence>
<dbReference type="AlphaFoldDB" id="W6M3K0"/>
<dbReference type="EMBL" id="CBTJ020000002">
    <property type="protein sequence ID" value="CDI01044.1"/>
    <property type="molecule type" value="Genomic_DNA"/>
</dbReference>
<keyword evidence="4 7" id="KW-0812">Transmembrane</keyword>
<evidence type="ECO:0000256" key="6">
    <source>
        <dbReference type="ARBA" id="ARBA00023136"/>
    </source>
</evidence>
<keyword evidence="10" id="KW-1185">Reference proteome</keyword>
<dbReference type="PANTHER" id="PTHR30183:SF2">
    <property type="entry name" value="IRON UTILIZATION PROTEIN"/>
    <property type="match status" value="1"/>
</dbReference>
<feature type="transmembrane region" description="Helical" evidence="7">
    <location>
        <begin position="213"/>
        <end position="232"/>
    </location>
</feature>
<reference evidence="9" key="2">
    <citation type="submission" date="2014-03" db="EMBL/GenBank/DDBJ databases">
        <title>Candidatus Competibacter-lineage genomes retrieved from metagenomes reveal functional metabolic diversity.</title>
        <authorList>
            <person name="McIlroy S.J."/>
            <person name="Albertsen M."/>
            <person name="Andresen E.K."/>
            <person name="Saunders A.M."/>
            <person name="Kristiansen R."/>
            <person name="Stokholm-Bjerregaard M."/>
            <person name="Nielsen K.L."/>
            <person name="Nielsen P.H."/>
        </authorList>
    </citation>
    <scope>NUCLEOTIDE SEQUENCE</scope>
    <source>
        <strain evidence="9">Run_A_D11</strain>
    </source>
</reference>
<sequence>MTVSLEAGASASRCTTSPVAGRNRCQRLWILWLRLDRWVLLVVGVSLLLALPVLTVFLTALQPVGPVWRHLADTVLADYVRNSLVLMLGVGVGTLLIGVPAAWLTSIHDFPGRRLFEWALLLPMAIPAYIIAYTYTGLLDFAGPVQTALRESFGWNRQDYWFPEIRSLPGAVIMLALVLYPYVYLLARAAFLEQSVAVLEVSRSLGAGPWRRFYAVSLPMARPALIAGVSLVQMEALADYGTVQYFGVSTFTTGLFRVWYGMNDSTAAAQLAGLLMLFVFALLAFERLSRRLARFHHTGNRPVRLARLALRGGGRWWATVACLLPLLFGFLLPAGQLAVWAFRTAPHMVDGRFWSLLTHSLSLALGAALLILTLALLLGYGHRLRPQTLVRGAVRTAGLGYAVPGAVVAIGVMLPLAAIDRSVDGWARQWLGWSTGLLLSGTVTALLFAYCTRFLPVALHSVEAGLSRIRPSMDDAARALGSTPREVLWRVHIPMLRGSLLAAVLLVFVDVLKELPATLILRPFNFNTLAVRTYELASDERLADSAGFALAVVLAGIGPVILLSRAIGRARPDHDAVP</sequence>
<reference evidence="9" key="1">
    <citation type="submission" date="2013-07" db="EMBL/GenBank/DDBJ databases">
        <authorList>
            <person name="McIlroy S."/>
        </authorList>
    </citation>
    <scope>NUCLEOTIDE SEQUENCE [LARGE SCALE GENOMIC DNA]</scope>
    <source>
        <strain evidence="9">Run_A_D11</strain>
    </source>
</reference>
<dbReference type="CDD" id="cd06261">
    <property type="entry name" value="TM_PBP2"/>
    <property type="match status" value="2"/>
</dbReference>
<feature type="domain" description="ABC transmembrane type-1" evidence="8">
    <location>
        <begin position="357"/>
        <end position="567"/>
    </location>
</feature>
<dbReference type="InterPro" id="IPR035906">
    <property type="entry name" value="MetI-like_sf"/>
</dbReference>
<feature type="transmembrane region" description="Helical" evidence="7">
    <location>
        <begin position="267"/>
        <end position="285"/>
    </location>
</feature>
<comment type="subcellular location">
    <subcellularLocation>
        <location evidence="1 7">Cell membrane</location>
        <topology evidence="1 7">Multi-pass membrane protein</topology>
    </subcellularLocation>
</comment>
<dbReference type="Proteomes" id="UP000035760">
    <property type="component" value="Unassembled WGS sequence"/>
</dbReference>
<dbReference type="GO" id="GO:0055085">
    <property type="term" value="P:transmembrane transport"/>
    <property type="evidence" value="ECO:0007669"/>
    <property type="project" value="InterPro"/>
</dbReference>
<dbReference type="InterPro" id="IPR000515">
    <property type="entry name" value="MetI-like"/>
</dbReference>
<dbReference type="FunFam" id="1.10.3720.10:FF:000088">
    <property type="entry name" value="Iron(III) ABC transporter, permease protein"/>
    <property type="match status" value="1"/>
</dbReference>